<comment type="similarity">
    <text evidence="2 5">Belongs to the acyl-CoA dehydrogenase family.</text>
</comment>
<feature type="domain" description="Acyl-CoA dehydrogenase/oxidase N-terminal" evidence="8">
    <location>
        <begin position="5"/>
        <end position="116"/>
    </location>
</feature>
<dbReference type="InterPro" id="IPR046373">
    <property type="entry name" value="Acyl-CoA_Oxase/DH_mid-dom_sf"/>
</dbReference>
<evidence type="ECO:0000256" key="3">
    <source>
        <dbReference type="ARBA" id="ARBA00022630"/>
    </source>
</evidence>
<dbReference type="Gene3D" id="2.40.110.10">
    <property type="entry name" value="Butyryl-CoA Dehydrogenase, subunit A, domain 2"/>
    <property type="match status" value="1"/>
</dbReference>
<accession>A0ABX0SYH9</accession>
<feature type="domain" description="Acyl-CoA oxidase/dehydrogenase middle" evidence="7">
    <location>
        <begin position="121"/>
        <end position="215"/>
    </location>
</feature>
<dbReference type="InterPro" id="IPR036250">
    <property type="entry name" value="AcylCo_DH-like_C"/>
</dbReference>
<evidence type="ECO:0000313" key="10">
    <source>
        <dbReference type="Proteomes" id="UP000754495"/>
    </source>
</evidence>
<proteinExistence type="inferred from homology"/>
<gene>
    <name evidence="9" type="ORF">FHX46_003150</name>
</gene>
<dbReference type="Gene3D" id="1.20.140.10">
    <property type="entry name" value="Butyryl-CoA Dehydrogenase, subunit A, domain 3"/>
    <property type="match status" value="1"/>
</dbReference>
<keyword evidence="4 5" id="KW-0274">FAD</keyword>
<dbReference type="InterPro" id="IPR006091">
    <property type="entry name" value="Acyl-CoA_Oxase/DH_mid-dom"/>
</dbReference>
<evidence type="ECO:0000256" key="1">
    <source>
        <dbReference type="ARBA" id="ARBA00001974"/>
    </source>
</evidence>
<dbReference type="SUPFAM" id="SSF56645">
    <property type="entry name" value="Acyl-CoA dehydrogenase NM domain-like"/>
    <property type="match status" value="1"/>
</dbReference>
<dbReference type="PIRSF" id="PIRSF016578">
    <property type="entry name" value="HsaA"/>
    <property type="match status" value="1"/>
</dbReference>
<dbReference type="Pfam" id="PF00441">
    <property type="entry name" value="Acyl-CoA_dh_1"/>
    <property type="match status" value="1"/>
</dbReference>
<dbReference type="Gene3D" id="1.10.540.10">
    <property type="entry name" value="Acyl-CoA dehydrogenase/oxidase, N-terminal domain"/>
    <property type="match status" value="1"/>
</dbReference>
<dbReference type="InterPro" id="IPR009100">
    <property type="entry name" value="AcylCoA_DH/oxidase_NM_dom_sf"/>
</dbReference>
<dbReference type="InterPro" id="IPR013786">
    <property type="entry name" value="AcylCoA_DH/ox_N"/>
</dbReference>
<dbReference type="PANTHER" id="PTHR43884">
    <property type="entry name" value="ACYL-COA DEHYDROGENASE"/>
    <property type="match status" value="1"/>
</dbReference>
<dbReference type="PANTHER" id="PTHR43884:SF12">
    <property type="entry name" value="ISOVALERYL-COA DEHYDROGENASE, MITOCHONDRIAL-RELATED"/>
    <property type="match status" value="1"/>
</dbReference>
<comment type="caution">
    <text evidence="9">The sequence shown here is derived from an EMBL/GenBank/DDBJ whole genome shotgun (WGS) entry which is preliminary data.</text>
</comment>
<dbReference type="InterPro" id="IPR037069">
    <property type="entry name" value="AcylCoA_DH/ox_N_sf"/>
</dbReference>
<dbReference type="EMBL" id="JAANOU010000001">
    <property type="protein sequence ID" value="NIH80620.1"/>
    <property type="molecule type" value="Genomic_DNA"/>
</dbReference>
<dbReference type="Proteomes" id="UP000754495">
    <property type="component" value="Unassembled WGS sequence"/>
</dbReference>
<dbReference type="Pfam" id="PF02770">
    <property type="entry name" value="Acyl-CoA_dh_M"/>
    <property type="match status" value="1"/>
</dbReference>
<dbReference type="PROSITE" id="PS00072">
    <property type="entry name" value="ACYL_COA_DH_1"/>
    <property type="match status" value="1"/>
</dbReference>
<reference evidence="9 10" key="1">
    <citation type="submission" date="2020-03" db="EMBL/GenBank/DDBJ databases">
        <title>Sequencing the genomes of 1000 actinobacteria strains.</title>
        <authorList>
            <person name="Klenk H.-P."/>
        </authorList>
    </citation>
    <scope>NUCLEOTIDE SEQUENCE [LARGE SCALE GENOMIC DNA]</scope>
    <source>
        <strain evidence="9 10">DSM 45668</strain>
    </source>
</reference>
<evidence type="ECO:0000256" key="5">
    <source>
        <dbReference type="RuleBase" id="RU362125"/>
    </source>
</evidence>
<evidence type="ECO:0000256" key="2">
    <source>
        <dbReference type="ARBA" id="ARBA00009347"/>
    </source>
</evidence>
<protein>
    <submittedName>
        <fullName evidence="9">Alkylation response protein AidB-like acyl-CoA dehydrogenase</fullName>
    </submittedName>
</protein>
<sequence length="384" mass="42078">MDGLTEDEAAIAAVVADWVTREVRPVVRELEHANAYPEQLVEAMKRMGIFGLAIPEPWGGAAVSAQCYAVVTEELARGWMSLAGAMGGHTVVAKLLLAHGTREQQDRYLPRMATGEVRATMALTEPGGGSDLQALRTTARRDGDEYVVTGSKTWITNARRSDLVALLCKTDPRADPPHRGISVLLVEKGPGFHVSRDLPKLGYKGVESCELTFDDLRVPASAVLGGVEGRGFAQMMRGLEIGRIQVAARALGVGRAALEDSLRYAQERETFGKPIWQHQSIGNYLADMATKLEAARQLVHHAARRYDSGERADLECGMAKLFASETAMEIALNAVRIHGGYGYSTEFDVERYFRDAPLMIVGEGTNEIQRTVIARQLVRRHPIR</sequence>
<dbReference type="RefSeq" id="WP_167115139.1">
    <property type="nucleotide sequence ID" value="NZ_JAANOU010000001.1"/>
</dbReference>
<dbReference type="Pfam" id="PF02771">
    <property type="entry name" value="Acyl-CoA_dh_N"/>
    <property type="match status" value="1"/>
</dbReference>
<feature type="domain" description="Acyl-CoA dehydrogenase/oxidase C-terminal" evidence="6">
    <location>
        <begin position="229"/>
        <end position="377"/>
    </location>
</feature>
<comment type="cofactor">
    <cofactor evidence="1 5">
        <name>FAD</name>
        <dbReference type="ChEBI" id="CHEBI:57692"/>
    </cofactor>
</comment>
<dbReference type="InterPro" id="IPR009075">
    <property type="entry name" value="AcylCo_DH/oxidase_C"/>
</dbReference>
<keyword evidence="10" id="KW-1185">Reference proteome</keyword>
<evidence type="ECO:0000259" key="6">
    <source>
        <dbReference type="Pfam" id="PF00441"/>
    </source>
</evidence>
<keyword evidence="5" id="KW-0560">Oxidoreductase</keyword>
<name>A0ABX0SYH9_9PSEU</name>
<dbReference type="SUPFAM" id="SSF47203">
    <property type="entry name" value="Acyl-CoA dehydrogenase C-terminal domain-like"/>
    <property type="match status" value="1"/>
</dbReference>
<evidence type="ECO:0000259" key="8">
    <source>
        <dbReference type="Pfam" id="PF02771"/>
    </source>
</evidence>
<dbReference type="InterPro" id="IPR006089">
    <property type="entry name" value="Acyl-CoA_DH_CS"/>
</dbReference>
<evidence type="ECO:0000313" key="9">
    <source>
        <dbReference type="EMBL" id="NIH80620.1"/>
    </source>
</evidence>
<evidence type="ECO:0000259" key="7">
    <source>
        <dbReference type="Pfam" id="PF02770"/>
    </source>
</evidence>
<organism evidence="9 10">
    <name type="scientific">Amycolatopsis viridis</name>
    <dbReference type="NCBI Taxonomy" id="185678"/>
    <lineage>
        <taxon>Bacteria</taxon>
        <taxon>Bacillati</taxon>
        <taxon>Actinomycetota</taxon>
        <taxon>Actinomycetes</taxon>
        <taxon>Pseudonocardiales</taxon>
        <taxon>Pseudonocardiaceae</taxon>
        <taxon>Amycolatopsis</taxon>
    </lineage>
</organism>
<evidence type="ECO:0000256" key="4">
    <source>
        <dbReference type="ARBA" id="ARBA00022827"/>
    </source>
</evidence>
<keyword evidence="3 5" id="KW-0285">Flavoprotein</keyword>